<evidence type="ECO:0000313" key="3">
    <source>
        <dbReference type="Proteomes" id="UP000750197"/>
    </source>
</evidence>
<name>A0A8J8CE19_9ARCH</name>
<reference evidence="2" key="1">
    <citation type="submission" date="2021-05" db="EMBL/GenBank/DDBJ databases">
        <title>Genomic insights into ecological role and evolution of a novel Thermoplasmata order Candidatus Sysuiplasmatales.</title>
        <authorList>
            <person name="Yuan Y."/>
        </authorList>
    </citation>
    <scope>NUCLEOTIDE SEQUENCE</scope>
    <source>
        <strain evidence="2">TUT19-bin139</strain>
        <strain evidence="1">YP2-bin.285</strain>
    </source>
</reference>
<dbReference type="EMBL" id="JAHEAC010000139">
    <property type="protein sequence ID" value="MBX8644980.1"/>
    <property type="molecule type" value="Genomic_DNA"/>
</dbReference>
<evidence type="ECO:0000313" key="2">
    <source>
        <dbReference type="EMBL" id="MBX8644980.1"/>
    </source>
</evidence>
<gene>
    <name evidence="1" type="ORF">J9259_06395</name>
    <name evidence="2" type="ORF">KIY12_09735</name>
</gene>
<dbReference type="Proteomes" id="UP000750197">
    <property type="component" value="Unassembled WGS sequence"/>
</dbReference>
<dbReference type="Proteomes" id="UP000716004">
    <property type="component" value="Unassembled WGS sequence"/>
</dbReference>
<dbReference type="AlphaFoldDB" id="A0A8J8CE19"/>
<evidence type="ECO:0000313" key="1">
    <source>
        <dbReference type="EMBL" id="MBX8632128.1"/>
    </source>
</evidence>
<sequence length="74" mass="8196">MTPNPDGLIAGRSLENGSLTWSHKYDMNVRFEPPGEDDVCAGCGGPLIARDGRWHPVLVKNGKYYCEKCSKQTQ</sequence>
<comment type="caution">
    <text evidence="2">The sequence shown here is derived from an EMBL/GenBank/DDBJ whole genome shotgun (WGS) entry which is preliminary data.</text>
</comment>
<organism evidence="2 3">
    <name type="scientific">Candidatus Sysuiplasma superficiale</name>
    <dbReference type="NCBI Taxonomy" id="2823368"/>
    <lineage>
        <taxon>Archaea</taxon>
        <taxon>Methanobacteriati</taxon>
        <taxon>Thermoplasmatota</taxon>
        <taxon>Thermoplasmata</taxon>
        <taxon>Candidatus Sysuiplasmatales</taxon>
        <taxon>Candidatus Sysuiplasmataceae</taxon>
        <taxon>Candidatus Sysuiplasma</taxon>
    </lineage>
</organism>
<protein>
    <submittedName>
        <fullName evidence="2">Uncharacterized protein</fullName>
    </submittedName>
</protein>
<accession>A0A8J8CE19</accession>
<dbReference type="EMBL" id="JAGVSJ010000015">
    <property type="protein sequence ID" value="MBX8632128.1"/>
    <property type="molecule type" value="Genomic_DNA"/>
</dbReference>
<proteinExistence type="predicted"/>